<evidence type="ECO:0000313" key="1">
    <source>
        <dbReference type="EMBL" id="VAW59310.1"/>
    </source>
</evidence>
<name>A0A3B0X3Q1_9ZZZZ</name>
<gene>
    <name evidence="1" type="ORF">MNBD_GAMMA11-1410</name>
</gene>
<protein>
    <submittedName>
        <fullName evidence="1">Uncharacterized protein</fullName>
    </submittedName>
</protein>
<sequence length="52" mass="5701">MASQEVEKAIGCELAMGDVQFSVFPWRGFEVQQLALSNAPGFGVAHQKMQKC</sequence>
<dbReference type="EMBL" id="UOFG01000075">
    <property type="protein sequence ID" value="VAW59310.1"/>
    <property type="molecule type" value="Genomic_DNA"/>
</dbReference>
<proteinExistence type="predicted"/>
<accession>A0A3B0X3Q1</accession>
<organism evidence="1">
    <name type="scientific">hydrothermal vent metagenome</name>
    <dbReference type="NCBI Taxonomy" id="652676"/>
    <lineage>
        <taxon>unclassified sequences</taxon>
        <taxon>metagenomes</taxon>
        <taxon>ecological metagenomes</taxon>
    </lineage>
</organism>
<dbReference type="AlphaFoldDB" id="A0A3B0X3Q1"/>
<reference evidence="1" key="1">
    <citation type="submission" date="2018-06" db="EMBL/GenBank/DDBJ databases">
        <authorList>
            <person name="Zhirakovskaya E."/>
        </authorList>
    </citation>
    <scope>NUCLEOTIDE SEQUENCE</scope>
</reference>